<reference evidence="1" key="5">
    <citation type="submission" date="2025-09" db="UniProtKB">
        <authorList>
            <consortium name="Ensembl"/>
        </authorList>
    </citation>
    <scope>IDENTIFICATION</scope>
</reference>
<name>A0A671GCW7_RHIFE</name>
<keyword evidence="2" id="KW-1185">Reference proteome</keyword>
<evidence type="ECO:0000313" key="1">
    <source>
        <dbReference type="Ensembl" id="ENSRFEP00010033494.1"/>
    </source>
</evidence>
<organism evidence="1 2">
    <name type="scientific">Rhinolophus ferrumequinum</name>
    <name type="common">Greater horseshoe bat</name>
    <dbReference type="NCBI Taxonomy" id="59479"/>
    <lineage>
        <taxon>Eukaryota</taxon>
        <taxon>Metazoa</taxon>
        <taxon>Chordata</taxon>
        <taxon>Craniata</taxon>
        <taxon>Vertebrata</taxon>
        <taxon>Euteleostomi</taxon>
        <taxon>Mammalia</taxon>
        <taxon>Eutheria</taxon>
        <taxon>Laurasiatheria</taxon>
        <taxon>Chiroptera</taxon>
        <taxon>Yinpterochiroptera</taxon>
        <taxon>Rhinolophoidea</taxon>
        <taxon>Rhinolophidae</taxon>
        <taxon>Rhinolophinae</taxon>
        <taxon>Rhinolophus</taxon>
    </lineage>
</organism>
<dbReference type="Proteomes" id="UP000472240">
    <property type="component" value="Chromosome 1"/>
</dbReference>
<dbReference type="GeneTree" id="ENSGT01150000286925"/>
<protein>
    <submittedName>
        <fullName evidence="1">Uncharacterized protein</fullName>
    </submittedName>
</protein>
<dbReference type="InParanoid" id="A0A671GCW7"/>
<reference evidence="1 2" key="1">
    <citation type="journal article" date="2015" name="Annu Rev Anim Biosci">
        <title>The Genome 10K Project: a way forward.</title>
        <authorList>
            <person name="Koepfli K.P."/>
            <person name="Paten B."/>
            <person name="O'Brien S.J."/>
            <person name="Koepfli K.P."/>
            <person name="Paten B."/>
            <person name="Antunes A."/>
            <person name="Belov K."/>
            <person name="Bustamante C."/>
            <person name="Castoe T.A."/>
            <person name="Clawson H."/>
            <person name="Crawford A.J."/>
            <person name="Diekhans M."/>
            <person name="Distel D."/>
            <person name="Durbin R."/>
            <person name="Earl D."/>
            <person name="Fujita M.K."/>
            <person name="Gamble T."/>
            <person name="Georges A."/>
            <person name="Gemmell N."/>
            <person name="Gilbert M.T."/>
            <person name="Graves J.M."/>
            <person name="Green R.E."/>
            <person name="Hickey G."/>
            <person name="Jarvis E.D."/>
            <person name="Johnson W."/>
            <person name="Komissarov A."/>
            <person name="Korf I."/>
            <person name="Kuhn R."/>
            <person name="Larkin D.M."/>
            <person name="Lewin H."/>
            <person name="Lopez J.V."/>
            <person name="Ma J."/>
            <person name="Marques-Bonet T."/>
            <person name="Miller W."/>
            <person name="Murphy R."/>
            <person name="Pevzner P."/>
            <person name="Shapiro B."/>
            <person name="Steiner C."/>
            <person name="Tamazian G."/>
            <person name="Venkatesh B."/>
            <person name="Wang J."/>
            <person name="Wayne R."/>
            <person name="Wiley E."/>
            <person name="Yang H."/>
            <person name="Zhang G."/>
            <person name="Haussler D."/>
            <person name="Ryder O."/>
            <person name="O'Brien S.J."/>
        </authorList>
    </citation>
    <scope>NUCLEOTIDE SEQUENCE</scope>
</reference>
<dbReference type="Ensembl" id="ENSRFET00010036262.1">
    <property type="protein sequence ID" value="ENSRFEP00010033494.1"/>
    <property type="gene ID" value="ENSRFEG00010022015.1"/>
</dbReference>
<evidence type="ECO:0000313" key="2">
    <source>
        <dbReference type="Proteomes" id="UP000472240"/>
    </source>
</evidence>
<reference evidence="2" key="3">
    <citation type="submission" date="2018-12" db="EMBL/GenBank/DDBJ databases">
        <title>G10K-VGP greater horseshoe bat female genome, primary haplotype.</title>
        <authorList>
            <person name="Teeling E."/>
            <person name="Myers G."/>
            <person name="Vernes S."/>
            <person name="Pippel M."/>
            <person name="Winkler S."/>
            <person name="Fedrigo O."/>
            <person name="Rhie A."/>
            <person name="Koren S."/>
            <person name="Phillippy A."/>
            <person name="Lewin H."/>
            <person name="Damas J."/>
            <person name="Howe K."/>
            <person name="Mountcastle J."/>
            <person name="Jarvis E.D."/>
        </authorList>
    </citation>
    <scope>NUCLEOTIDE SEQUENCE [LARGE SCALE GENOMIC DNA]</scope>
</reference>
<reference evidence="1 2" key="2">
    <citation type="journal article" date="2018" name="Annu Rev Anim Biosci">
        <title>Bat Biology, Genomes, and the Bat1K Project: To Generate Chromosome-Level Genomes for All Living Bat Species.</title>
        <authorList>
            <person name="Teeling E.C."/>
            <person name="Vernes S.C."/>
            <person name="Davalos L.M."/>
            <person name="Ray D.A."/>
            <person name="Gilbert M.T.P."/>
            <person name="Myers E."/>
        </authorList>
    </citation>
    <scope>NUCLEOTIDE SEQUENCE</scope>
</reference>
<accession>A0A671GCW7</accession>
<sequence length="85" mass="10136">MFIAALFTVAKTWKQPKCPSINEWIKKLWYIYTMEYYSAVRKDDIGPFLDPGTWKEKLQDRIMLSKISQTEKAENHMISLIFVIF</sequence>
<dbReference type="OMA" id="CPSINEW"/>
<dbReference type="AlphaFoldDB" id="A0A671GCW7"/>
<proteinExistence type="predicted"/>
<reference evidence="1" key="4">
    <citation type="submission" date="2025-08" db="UniProtKB">
        <authorList>
            <consortium name="Ensembl"/>
        </authorList>
    </citation>
    <scope>IDENTIFICATION</scope>
</reference>